<dbReference type="Proteomes" id="UP000499080">
    <property type="component" value="Unassembled WGS sequence"/>
</dbReference>
<comment type="caution">
    <text evidence="1">The sequence shown here is derived from an EMBL/GenBank/DDBJ whole genome shotgun (WGS) entry which is preliminary data.</text>
</comment>
<accession>A0A4Y1ZYC9</accession>
<dbReference type="OrthoDB" id="8051532at2759"/>
<organism evidence="1 2">
    <name type="scientific">Araneus ventricosus</name>
    <name type="common">Orbweaver spider</name>
    <name type="synonym">Epeira ventricosa</name>
    <dbReference type="NCBI Taxonomy" id="182803"/>
    <lineage>
        <taxon>Eukaryota</taxon>
        <taxon>Metazoa</taxon>
        <taxon>Ecdysozoa</taxon>
        <taxon>Arthropoda</taxon>
        <taxon>Chelicerata</taxon>
        <taxon>Arachnida</taxon>
        <taxon>Araneae</taxon>
        <taxon>Araneomorphae</taxon>
        <taxon>Entelegynae</taxon>
        <taxon>Araneoidea</taxon>
        <taxon>Araneidae</taxon>
        <taxon>Araneus</taxon>
    </lineage>
</organism>
<gene>
    <name evidence="1" type="ORF">AVEN_115345_1</name>
</gene>
<keyword evidence="2" id="KW-1185">Reference proteome</keyword>
<sequence length="166" mass="19681">MNIFRGCSGEKLLQEKWWEGPSWLCENEKINQPKSEDDPDEDLVSSEKRKNIVITLTKCDENVDWHYKYFSSVRKIVRMLAWIFRFYNKLRKIASDFSKTLSVSELEEAEIVLMLLIQKESFKDVNDDKLRPIIDCNGLIRAETNISNRDYTNDLSFLLFYLLIIQ</sequence>
<evidence type="ECO:0000313" key="1">
    <source>
        <dbReference type="EMBL" id="GBL72420.1"/>
    </source>
</evidence>
<dbReference type="AlphaFoldDB" id="A0A4Y1ZYC9"/>
<protein>
    <submittedName>
        <fullName evidence="1">Uncharacterized protein</fullName>
    </submittedName>
</protein>
<evidence type="ECO:0000313" key="2">
    <source>
        <dbReference type="Proteomes" id="UP000499080"/>
    </source>
</evidence>
<dbReference type="PANTHER" id="PTHR47331">
    <property type="entry name" value="PHD-TYPE DOMAIN-CONTAINING PROTEIN"/>
    <property type="match status" value="1"/>
</dbReference>
<reference evidence="1 2" key="1">
    <citation type="journal article" date="2019" name="Sci. Rep.">
        <title>Orb-weaving spider Araneus ventricosus genome elucidates the spidroin gene catalogue.</title>
        <authorList>
            <person name="Kono N."/>
            <person name="Nakamura H."/>
            <person name="Ohtoshi R."/>
            <person name="Moran D.A.P."/>
            <person name="Shinohara A."/>
            <person name="Yoshida Y."/>
            <person name="Fujiwara M."/>
            <person name="Mori M."/>
            <person name="Tomita M."/>
            <person name="Arakawa K."/>
        </authorList>
    </citation>
    <scope>NUCLEOTIDE SEQUENCE [LARGE SCALE GENOMIC DNA]</scope>
</reference>
<proteinExistence type="predicted"/>
<name>A0A4Y1ZYC9_ARAVE</name>
<dbReference type="EMBL" id="BGPR01000001">
    <property type="protein sequence ID" value="GBL72420.1"/>
    <property type="molecule type" value="Genomic_DNA"/>
</dbReference>